<dbReference type="SUPFAM" id="SSF53474">
    <property type="entry name" value="alpha/beta-Hydrolases"/>
    <property type="match status" value="1"/>
</dbReference>
<dbReference type="GO" id="GO:0016787">
    <property type="term" value="F:hydrolase activity"/>
    <property type="evidence" value="ECO:0007669"/>
    <property type="project" value="UniProtKB-KW"/>
</dbReference>
<feature type="signal peptide" evidence="1">
    <location>
        <begin position="1"/>
        <end position="20"/>
    </location>
</feature>
<dbReference type="Proteomes" id="UP000593765">
    <property type="component" value="Chromosome"/>
</dbReference>
<evidence type="ECO:0000313" key="3">
    <source>
        <dbReference type="Proteomes" id="UP000593765"/>
    </source>
</evidence>
<dbReference type="RefSeq" id="WP_206293524.1">
    <property type="nucleotide sequence ID" value="NZ_CP063458.1"/>
</dbReference>
<proteinExistence type="predicted"/>
<evidence type="ECO:0000313" key="2">
    <source>
        <dbReference type="EMBL" id="QOV90441.1"/>
    </source>
</evidence>
<gene>
    <name evidence="2" type="ORF">IPV69_03480</name>
</gene>
<keyword evidence="3" id="KW-1185">Reference proteome</keyword>
<dbReference type="AlphaFoldDB" id="A0A7M2X025"/>
<name>A0A7M2X025_9BACT</name>
<keyword evidence="2" id="KW-0378">Hydrolase</keyword>
<dbReference type="EMBL" id="CP063458">
    <property type="protein sequence ID" value="QOV90441.1"/>
    <property type="molecule type" value="Genomic_DNA"/>
</dbReference>
<feature type="chain" id="PRO_5034480286" evidence="1">
    <location>
        <begin position="21"/>
        <end position="304"/>
    </location>
</feature>
<dbReference type="InterPro" id="IPR029058">
    <property type="entry name" value="AB_hydrolase_fold"/>
</dbReference>
<dbReference type="KEGG" id="hbs:IPV69_03480"/>
<sequence>MMRPHLLLMTIALTAMTAGAAENAAIRDEMGRDYYLYEPSRIDARKTYWLVVGVHGYGGNGKGAAGLAGWVRNGDCIVVGPSFPNDGYQLLQKQADEQLVRLFESLQKQFKLRPKLFVYGFSGGSQFAHRFMMKYPELVAGCSAHSGGTWATGDQWMSINPKAAAIPFVMSCGEADTAKSNPAAPFGRYEWARVFEKQIAEAGFCYEAKYWPKVGHATAPGVSTMTEDCYRLATVVQPAIEAAIDDARKRHAEGNTASARTVIAKARSLLPKPTTELSRRFADQWNKVLTTIESDVGTAAKPVQ</sequence>
<evidence type="ECO:0000256" key="1">
    <source>
        <dbReference type="SAM" id="SignalP"/>
    </source>
</evidence>
<keyword evidence="1" id="KW-0732">Signal</keyword>
<dbReference type="Gene3D" id="3.40.50.1820">
    <property type="entry name" value="alpha/beta hydrolase"/>
    <property type="match status" value="1"/>
</dbReference>
<reference evidence="2 3" key="1">
    <citation type="submission" date="2020-10" db="EMBL/GenBank/DDBJ databases">
        <title>Wide distribution of Phycisphaera-like planctomycetes from WD2101 soil group in peatlands and genome analysis of the first cultivated representative.</title>
        <authorList>
            <person name="Dedysh S.N."/>
            <person name="Beletsky A.V."/>
            <person name="Ivanova A."/>
            <person name="Kulichevskaya I.S."/>
            <person name="Suzina N.E."/>
            <person name="Philippov D.A."/>
            <person name="Rakitin A.L."/>
            <person name="Mardanov A.V."/>
            <person name="Ravin N.V."/>
        </authorList>
    </citation>
    <scope>NUCLEOTIDE SEQUENCE [LARGE SCALE GENOMIC DNA]</scope>
    <source>
        <strain evidence="2 3">M1803</strain>
    </source>
</reference>
<organism evidence="2 3">
    <name type="scientific">Humisphaera borealis</name>
    <dbReference type="NCBI Taxonomy" id="2807512"/>
    <lineage>
        <taxon>Bacteria</taxon>
        <taxon>Pseudomonadati</taxon>
        <taxon>Planctomycetota</taxon>
        <taxon>Phycisphaerae</taxon>
        <taxon>Tepidisphaerales</taxon>
        <taxon>Tepidisphaeraceae</taxon>
        <taxon>Humisphaera</taxon>
    </lineage>
</organism>
<accession>A0A7M2X025</accession>
<protein>
    <submittedName>
        <fullName evidence="2">Alpha/beta hydrolase</fullName>
    </submittedName>
</protein>